<organism evidence="1">
    <name type="scientific">Salmonella enterica</name>
    <name type="common">Salmonella choleraesuis</name>
    <dbReference type="NCBI Taxonomy" id="28901"/>
    <lineage>
        <taxon>Bacteria</taxon>
        <taxon>Pseudomonadati</taxon>
        <taxon>Pseudomonadota</taxon>
        <taxon>Gammaproteobacteria</taxon>
        <taxon>Enterobacterales</taxon>
        <taxon>Enterobacteriaceae</taxon>
        <taxon>Salmonella</taxon>
    </lineage>
</organism>
<protein>
    <submittedName>
        <fullName evidence="1">DGQHR domain-containing protein</fullName>
    </submittedName>
</protein>
<dbReference type="CDD" id="cd16414">
    <property type="entry name" value="dndB_like"/>
    <property type="match status" value="1"/>
</dbReference>
<dbReference type="Pfam" id="PF14072">
    <property type="entry name" value="DndB"/>
    <property type="match status" value="1"/>
</dbReference>
<dbReference type="NCBIfam" id="TIGR03187">
    <property type="entry name" value="DGQHR"/>
    <property type="match status" value="1"/>
</dbReference>
<comment type="caution">
    <text evidence="1">The sequence shown here is derived from an EMBL/GenBank/DDBJ whole genome shotgun (WGS) entry which is preliminary data.</text>
</comment>
<evidence type="ECO:0000313" key="1">
    <source>
        <dbReference type="EMBL" id="MHS99809.1"/>
    </source>
</evidence>
<dbReference type="EMBL" id="RNUA01000087">
    <property type="protein sequence ID" value="MHS99809.1"/>
    <property type="molecule type" value="Genomic_DNA"/>
</dbReference>
<reference evidence="1" key="1">
    <citation type="submission" date="2018-11" db="EMBL/GenBank/DDBJ databases">
        <authorList>
            <consortium name="PulseNet: The National Subtyping Network for Foodborne Disease Surveillance"/>
            <person name="Tarr C.L."/>
            <person name="Trees E."/>
            <person name="Katz L.S."/>
            <person name="Carleton-Romer H.A."/>
            <person name="Stroika S."/>
            <person name="Kucerova Z."/>
            <person name="Roache K.F."/>
            <person name="Sabol A.L."/>
            <person name="Besser J."/>
            <person name="Gerner-Smidt P."/>
        </authorList>
    </citation>
    <scope>NUCLEOTIDE SEQUENCE [LARGE SCALE GENOMIC DNA]</scope>
    <source>
        <strain evidence="1">PNUSAS059687</strain>
    </source>
</reference>
<sequence>MNQRLVLPCLRGYIGSWITYSCMMRLSDASELIGFAEELHQIDKLSDKIQRELNTDRAEEISRYLVSNEDRFFNSLVVAVYDGNPNWHEIGGITPNNEEASLLEFPEYAGNCLGFLSITRDEKFFALDGQHRLAGIKTALKSNSNIADELISVIIAAHSNTPEGKIRSRRLFTTLNKKAKLVSKDTIIALDEDDIAACITRRLIESDDFPYFNEDNISFNSGPVRDRTSITSIVNIYDNVQKLVAYKLGVKIIELERFRYRDNLGLFGFVSDFYGHTFEACPELSQVAKGERQAGFYRNSETGGHVLFRPIGWDLYTDVVLFALINARYDLLKAIKKITSNNLNMSGPIFSNRVWSLKQKKILKISAKNVKAIQKALLL</sequence>
<dbReference type="InterPro" id="IPR017601">
    <property type="entry name" value="DGQHR-contain_dom"/>
</dbReference>
<dbReference type="Proteomes" id="UP000839513">
    <property type="component" value="Unassembled WGS sequence"/>
</dbReference>
<dbReference type="PROSITE" id="PS51257">
    <property type="entry name" value="PROKAR_LIPOPROTEIN"/>
    <property type="match status" value="1"/>
</dbReference>
<accession>A0A3J0N3Y1</accession>
<dbReference type="InterPro" id="IPR017642">
    <property type="entry name" value="DNA_S_mod_DndB"/>
</dbReference>
<dbReference type="AlphaFoldDB" id="A0A3J0N3Y1"/>
<name>A0A3J0N3Y1_SALER</name>
<gene>
    <name evidence="1" type="ORF">EEN88_18735</name>
</gene>
<proteinExistence type="predicted"/>